<keyword evidence="2" id="KW-1133">Transmembrane helix</keyword>
<reference evidence="3" key="1">
    <citation type="journal article" date="2020" name="mSystems">
        <title>Genome- and Community-Level Interaction Insights into Carbon Utilization and Element Cycling Functions of Hydrothermarchaeota in Hydrothermal Sediment.</title>
        <authorList>
            <person name="Zhou Z."/>
            <person name="Liu Y."/>
            <person name="Xu W."/>
            <person name="Pan J."/>
            <person name="Luo Z.H."/>
            <person name="Li M."/>
        </authorList>
    </citation>
    <scope>NUCLEOTIDE SEQUENCE [LARGE SCALE GENOMIC DNA]</scope>
    <source>
        <strain evidence="3">SpSt-456</strain>
    </source>
</reference>
<comment type="caution">
    <text evidence="3">The sequence shown here is derived from an EMBL/GenBank/DDBJ whole genome shotgun (WGS) entry which is preliminary data.</text>
</comment>
<feature type="compositionally biased region" description="Low complexity" evidence="1">
    <location>
        <begin position="96"/>
        <end position="113"/>
    </location>
</feature>
<evidence type="ECO:0000256" key="2">
    <source>
        <dbReference type="SAM" id="Phobius"/>
    </source>
</evidence>
<accession>A0A832EJY5</accession>
<feature type="compositionally biased region" description="Basic and acidic residues" evidence="1">
    <location>
        <begin position="133"/>
        <end position="143"/>
    </location>
</feature>
<protein>
    <submittedName>
        <fullName evidence="3">DUF2333 family protein</fullName>
    </submittedName>
</protein>
<dbReference type="AlphaFoldDB" id="A0A832EJY5"/>
<dbReference type="InterPro" id="IPR016936">
    <property type="entry name" value="UCP029693"/>
</dbReference>
<proteinExistence type="predicted"/>
<gene>
    <name evidence="3" type="ORF">ENS06_09495</name>
</gene>
<keyword evidence="2" id="KW-0812">Transmembrane</keyword>
<name>A0A832EJY5_9BACT</name>
<evidence type="ECO:0000256" key="1">
    <source>
        <dbReference type="SAM" id="MobiDB-lite"/>
    </source>
</evidence>
<feature type="compositionally biased region" description="Low complexity" evidence="1">
    <location>
        <begin position="50"/>
        <end position="84"/>
    </location>
</feature>
<dbReference type="Pfam" id="PF10095">
    <property type="entry name" value="DUF2333"/>
    <property type="match status" value="2"/>
</dbReference>
<keyword evidence="2" id="KW-0472">Membrane</keyword>
<evidence type="ECO:0000313" key="3">
    <source>
        <dbReference type="EMBL" id="HFK97538.1"/>
    </source>
</evidence>
<sequence length="399" mass="43885">MSRRAQLPAAAPAVATKRVLRLFVLCVLCLSGILFLGRDSMALQKHTLESAAPAPSHSPSSETSAPAAAGQAPPAAPSAQTAPGPSQPAPSPAAEPKPSGAAPAQTPAPKTPAVSQPAPALKPEPHAPTLPGHAEEEKHEEHGVVLPQISPTPGVTFVETMIALMEYELKGRFLGWRPNDLIVGRFTDNINNYQLGVLEAMRFTTLRLKDSLTRMGEADTYDRDLEDALNLFMNKATLFWFPSAETSYGEAVDHLKKFLEKLKTGRRNFYYRVDNLMSLMKSYGDLLGNVNKSLIIDRYPDGRSVSWFAVDDYFYYAKGVAHVMYEILKVVRVGFYEQLVTLDAVDIMDEILHELHRAEQMDPWIVLDGDLDGFLANHRANLNAPLSEVAHLITIVSRF</sequence>
<feature type="compositionally biased region" description="Pro residues" evidence="1">
    <location>
        <begin position="85"/>
        <end position="95"/>
    </location>
</feature>
<feature type="region of interest" description="Disordered" evidence="1">
    <location>
        <begin position="50"/>
        <end position="149"/>
    </location>
</feature>
<organism evidence="3">
    <name type="scientific">Desulfacinum infernum</name>
    <dbReference type="NCBI Taxonomy" id="35837"/>
    <lineage>
        <taxon>Bacteria</taxon>
        <taxon>Pseudomonadati</taxon>
        <taxon>Thermodesulfobacteriota</taxon>
        <taxon>Syntrophobacteria</taxon>
        <taxon>Syntrophobacterales</taxon>
        <taxon>Syntrophobacteraceae</taxon>
        <taxon>Desulfacinum</taxon>
    </lineage>
</organism>
<dbReference type="EMBL" id="DSTK01000027">
    <property type="protein sequence ID" value="HFK97538.1"/>
    <property type="molecule type" value="Genomic_DNA"/>
</dbReference>
<feature type="transmembrane region" description="Helical" evidence="2">
    <location>
        <begin position="20"/>
        <end position="37"/>
    </location>
</feature>